<evidence type="ECO:0000313" key="9">
    <source>
        <dbReference type="EMBL" id="KAJ4177650.1"/>
    </source>
</evidence>
<name>A0A9W8UVI7_9HYPO</name>
<sequence>MATDDEPKQWYNAAHRVLEELGLVSLYNSTTDVKILCTQRFIRLFAYGSSTLVLVAYLRELGISQTQIGLFMTLTLAGDIIISFLLALFADGVGRRAVLALGAILMVGSGLVFATFGNYWILLAAAIFGVISPGGNEIGPFRGLEESIIAHVTDHERRSDVYAWYSLFGTAGAAFGILTCGWVTHYMRVSLHMDVVDVYRRVFYGYAVLGLLKLVAAIALSSDVEIHHEPQPVPAAADNDEQTPLIPGNNSQQSTSQAAPKKQLRARISHESVPIVVCLCALFALDSFASGLAPLSWITYFFKSHYHIEDGKLGSIFFVTSIIAAASMIVASSLAKRFGNVRTMVFTHLPSAIFLALIPIPDEVHLSVLFLTLRACTQSMDVAPRSAFLAAIVLPQERTVVTGLINVAKTGAQSLGPLITGLLADSDYFWVSFIMAGTLKASYDLGFLALFKNHERVEARRNRQDHEAAEE</sequence>
<feature type="transmembrane region" description="Helical" evidence="7">
    <location>
        <begin position="343"/>
        <end position="360"/>
    </location>
</feature>
<feature type="transmembrane region" description="Helical" evidence="7">
    <location>
        <begin position="41"/>
        <end position="58"/>
    </location>
</feature>
<proteinExistence type="predicted"/>
<evidence type="ECO:0000256" key="6">
    <source>
        <dbReference type="SAM" id="MobiDB-lite"/>
    </source>
</evidence>
<keyword evidence="4 7" id="KW-0472">Membrane</keyword>
<feature type="compositionally biased region" description="Polar residues" evidence="6">
    <location>
        <begin position="248"/>
        <end position="258"/>
    </location>
</feature>
<dbReference type="InterPro" id="IPR011701">
    <property type="entry name" value="MFS"/>
</dbReference>
<feature type="region of interest" description="Disordered" evidence="6">
    <location>
        <begin position="232"/>
        <end position="261"/>
    </location>
</feature>
<keyword evidence="10" id="KW-1185">Reference proteome</keyword>
<dbReference type="AlphaFoldDB" id="A0A9W8UVI7"/>
<keyword evidence="5" id="KW-0325">Glycoprotein</keyword>
<keyword evidence="2 7" id="KW-0812">Transmembrane</keyword>
<reference evidence="9" key="1">
    <citation type="submission" date="2022-09" db="EMBL/GenBank/DDBJ databases">
        <title>Fusarium specimens isolated from Avocado Roots.</title>
        <authorList>
            <person name="Stajich J."/>
            <person name="Roper C."/>
            <person name="Heimlech-Rivalta G."/>
        </authorList>
    </citation>
    <scope>NUCLEOTIDE SEQUENCE</scope>
    <source>
        <strain evidence="9">A02</strain>
    </source>
</reference>
<dbReference type="Proteomes" id="UP001152087">
    <property type="component" value="Unassembled WGS sequence"/>
</dbReference>
<dbReference type="EMBL" id="JAOQAV010000095">
    <property type="protein sequence ID" value="KAJ4177650.1"/>
    <property type="molecule type" value="Genomic_DNA"/>
</dbReference>
<feature type="transmembrane region" description="Helical" evidence="7">
    <location>
        <begin position="272"/>
        <end position="293"/>
    </location>
</feature>
<dbReference type="PROSITE" id="PS00216">
    <property type="entry name" value="SUGAR_TRANSPORT_1"/>
    <property type="match status" value="1"/>
</dbReference>
<keyword evidence="3 7" id="KW-1133">Transmembrane helix</keyword>
<evidence type="ECO:0000256" key="5">
    <source>
        <dbReference type="ARBA" id="ARBA00023180"/>
    </source>
</evidence>
<dbReference type="InterPro" id="IPR036259">
    <property type="entry name" value="MFS_trans_sf"/>
</dbReference>
<evidence type="ECO:0000256" key="2">
    <source>
        <dbReference type="ARBA" id="ARBA00022692"/>
    </source>
</evidence>
<dbReference type="PANTHER" id="PTHR23520:SF5">
    <property type="entry name" value="TRANSPORTER, PUTATIVE (AFU_ORTHOLOGUE AFUA_3G04000)-RELATED"/>
    <property type="match status" value="1"/>
</dbReference>
<organism evidence="9 10">
    <name type="scientific">Fusarium falciforme</name>
    <dbReference type="NCBI Taxonomy" id="195108"/>
    <lineage>
        <taxon>Eukaryota</taxon>
        <taxon>Fungi</taxon>
        <taxon>Dikarya</taxon>
        <taxon>Ascomycota</taxon>
        <taxon>Pezizomycotina</taxon>
        <taxon>Sordariomycetes</taxon>
        <taxon>Hypocreomycetidae</taxon>
        <taxon>Hypocreales</taxon>
        <taxon>Nectriaceae</taxon>
        <taxon>Fusarium</taxon>
        <taxon>Fusarium solani species complex</taxon>
    </lineage>
</organism>
<dbReference type="Gene3D" id="1.20.1250.20">
    <property type="entry name" value="MFS general substrate transporter like domains"/>
    <property type="match status" value="1"/>
</dbReference>
<evidence type="ECO:0000313" key="10">
    <source>
        <dbReference type="Proteomes" id="UP001152087"/>
    </source>
</evidence>
<dbReference type="PANTHER" id="PTHR23520">
    <property type="entry name" value="TRANSPORTER, PUTATIVE (AFU_ORTHOLOGUE AFUA_3G04000)-RELATED"/>
    <property type="match status" value="1"/>
</dbReference>
<dbReference type="Pfam" id="PF07690">
    <property type="entry name" value="MFS_1"/>
    <property type="match status" value="1"/>
</dbReference>
<feature type="transmembrane region" description="Helical" evidence="7">
    <location>
        <begin position="313"/>
        <end position="331"/>
    </location>
</feature>
<feature type="transmembrane region" description="Helical" evidence="7">
    <location>
        <begin position="70"/>
        <end position="90"/>
    </location>
</feature>
<protein>
    <recommendedName>
        <fullName evidence="8">Major facilitator superfamily (MFS) profile domain-containing protein</fullName>
    </recommendedName>
</protein>
<evidence type="ECO:0000256" key="1">
    <source>
        <dbReference type="ARBA" id="ARBA00004141"/>
    </source>
</evidence>
<comment type="subcellular location">
    <subcellularLocation>
        <location evidence="1">Membrane</location>
        <topology evidence="1">Multi-pass membrane protein</topology>
    </subcellularLocation>
</comment>
<evidence type="ECO:0000256" key="4">
    <source>
        <dbReference type="ARBA" id="ARBA00023136"/>
    </source>
</evidence>
<dbReference type="PROSITE" id="PS50850">
    <property type="entry name" value="MFS"/>
    <property type="match status" value="1"/>
</dbReference>
<dbReference type="GO" id="GO:0000329">
    <property type="term" value="C:fungal-type vacuole membrane"/>
    <property type="evidence" value="ECO:0007669"/>
    <property type="project" value="TreeGrafter"/>
</dbReference>
<feature type="transmembrane region" description="Helical" evidence="7">
    <location>
        <begin position="97"/>
        <end position="114"/>
    </location>
</feature>
<feature type="domain" description="Major facilitator superfamily (MFS) profile" evidence="8">
    <location>
        <begin position="18"/>
        <end position="455"/>
    </location>
</feature>
<evidence type="ECO:0000259" key="8">
    <source>
        <dbReference type="PROSITE" id="PS50850"/>
    </source>
</evidence>
<gene>
    <name evidence="9" type="ORF">NW755_013716</name>
</gene>
<feature type="transmembrane region" description="Helical" evidence="7">
    <location>
        <begin position="428"/>
        <end position="451"/>
    </location>
</feature>
<dbReference type="SUPFAM" id="SSF103473">
    <property type="entry name" value="MFS general substrate transporter"/>
    <property type="match status" value="1"/>
</dbReference>
<dbReference type="InterPro" id="IPR005829">
    <property type="entry name" value="Sugar_transporter_CS"/>
</dbReference>
<evidence type="ECO:0000256" key="7">
    <source>
        <dbReference type="SAM" id="Phobius"/>
    </source>
</evidence>
<dbReference type="InterPro" id="IPR020846">
    <property type="entry name" value="MFS_dom"/>
</dbReference>
<dbReference type="GO" id="GO:0022857">
    <property type="term" value="F:transmembrane transporter activity"/>
    <property type="evidence" value="ECO:0007669"/>
    <property type="project" value="InterPro"/>
</dbReference>
<evidence type="ECO:0000256" key="3">
    <source>
        <dbReference type="ARBA" id="ARBA00022989"/>
    </source>
</evidence>
<accession>A0A9W8UVI7</accession>
<feature type="transmembrane region" description="Helical" evidence="7">
    <location>
        <begin position="162"/>
        <end position="184"/>
    </location>
</feature>
<comment type="caution">
    <text evidence="9">The sequence shown here is derived from an EMBL/GenBank/DDBJ whole genome shotgun (WGS) entry which is preliminary data.</text>
</comment>